<sequence length="302" mass="32472">MAVGYRDTHGRGERAARLVAGTGGRSVGNQQPLLPAAGNHGALRALLDFGRSGVRRQPLLRPGTLDILWRVLSLPRAGTGVLLPAAGHLQPRRRTAAADSHPQHRAAGAGRLGRGLPLPDLRYPRNCRHPAGAPVGSVVGLNRPRGWKAAGALLAVYLLLVAGITLAAPDEPWDAFPAGCPHESNCTRVADQNVRGEGLAPMRIAAARDDVQAALLEWLEELPRTRILNSQEGFVHAVQRTVFFRFPDDFTFQLYCEGDETVIQVQSQSRLGTNDLGVNEKRVRGFYEDFDASALAPGNCAG</sequence>
<comment type="caution">
    <text evidence="2">The sequence shown here is derived from an EMBL/GenBank/DDBJ whole genome shotgun (WGS) entry which is preliminary data.</text>
</comment>
<organism evidence="2 3">
    <name type="scientific">Marine Group III euryarchaeote</name>
    <dbReference type="NCBI Taxonomy" id="2173149"/>
    <lineage>
        <taxon>Archaea</taxon>
        <taxon>Methanobacteriati</taxon>
        <taxon>Thermoplasmatota</taxon>
        <taxon>Thermoplasmata</taxon>
        <taxon>Candidatus Thermoprofundales</taxon>
    </lineage>
</organism>
<accession>A0A7C8DKE7</accession>
<dbReference type="Pfam" id="PF07386">
    <property type="entry name" value="DUF1499"/>
    <property type="match status" value="1"/>
</dbReference>
<evidence type="ECO:0000313" key="2">
    <source>
        <dbReference type="EMBL" id="HIG63389.1"/>
    </source>
</evidence>
<proteinExistence type="predicted"/>
<dbReference type="Proteomes" id="UP000589516">
    <property type="component" value="Unassembled WGS sequence"/>
</dbReference>
<dbReference type="InterPro" id="IPR010865">
    <property type="entry name" value="DUF1499"/>
</dbReference>
<gene>
    <name evidence="2" type="ORF">EYQ16_02580</name>
</gene>
<dbReference type="AlphaFoldDB" id="A0A7C8DKE7"/>
<protein>
    <submittedName>
        <fullName evidence="2">DUF1499 domain-containing protein</fullName>
    </submittedName>
</protein>
<reference evidence="3" key="1">
    <citation type="journal article" date="2019" name="bioRxiv">
        <title>Genome diversification in globally distributed novel marine Proteobacteria is linked to environmental adaptation.</title>
        <authorList>
            <person name="Zhou Z."/>
            <person name="Tran P.Q."/>
            <person name="Kieft K."/>
            <person name="Anantharaman K."/>
        </authorList>
    </citation>
    <scope>NUCLEOTIDE SEQUENCE [LARGE SCALE GENOMIC DNA]</scope>
</reference>
<evidence type="ECO:0000256" key="1">
    <source>
        <dbReference type="SAM" id="MobiDB-lite"/>
    </source>
</evidence>
<feature type="region of interest" description="Disordered" evidence="1">
    <location>
        <begin position="92"/>
        <end position="112"/>
    </location>
</feature>
<name>A0A7C8DKE7_9ARCH</name>
<evidence type="ECO:0000313" key="3">
    <source>
        <dbReference type="Proteomes" id="UP000589516"/>
    </source>
</evidence>
<dbReference type="EMBL" id="DUAV01000022">
    <property type="protein sequence ID" value="HIG63389.1"/>
    <property type="molecule type" value="Genomic_DNA"/>
</dbReference>